<name>A0A1I5BIL4_9FIRM</name>
<protein>
    <recommendedName>
        <fullName evidence="3">Acyl carrier protein</fullName>
    </recommendedName>
</protein>
<gene>
    <name evidence="1" type="ORF">SAMN04489757_10130</name>
</gene>
<dbReference type="EMBL" id="FOWD01000001">
    <property type="protein sequence ID" value="SFN74563.1"/>
    <property type="molecule type" value="Genomic_DNA"/>
</dbReference>
<dbReference type="Gene3D" id="1.10.1200.10">
    <property type="entry name" value="ACP-like"/>
    <property type="match status" value="1"/>
</dbReference>
<keyword evidence="2" id="KW-1185">Reference proteome</keyword>
<evidence type="ECO:0008006" key="3">
    <source>
        <dbReference type="Google" id="ProtNLM"/>
    </source>
</evidence>
<dbReference type="OrthoDB" id="1739662at2"/>
<dbReference type="InterPro" id="IPR036736">
    <property type="entry name" value="ACP-like_sf"/>
</dbReference>
<dbReference type="STRING" id="1527.SAMN04489757_10130"/>
<evidence type="ECO:0000313" key="1">
    <source>
        <dbReference type="EMBL" id="SFN74563.1"/>
    </source>
</evidence>
<reference evidence="1 2" key="1">
    <citation type="submission" date="2016-10" db="EMBL/GenBank/DDBJ databases">
        <authorList>
            <person name="de Groot N.N."/>
        </authorList>
    </citation>
    <scope>NUCLEOTIDE SEQUENCE [LARGE SCALE GENOMIC DNA]</scope>
    <source>
        <strain evidence="1 2">DSM 1283</strain>
    </source>
</reference>
<proteinExistence type="predicted"/>
<dbReference type="RefSeq" id="WP_091683387.1">
    <property type="nucleotide sequence ID" value="NZ_BAABFM010000003.1"/>
</dbReference>
<accession>A0A1I5BIL4</accession>
<sequence>MKEITINNRVVEVLHQKFHLPHDILIQKNWDKPLTEEPFYFSDIEMVYLLFELEKSYGMCVKSEDMDDYGYSTIRKITNIMEGI</sequence>
<organism evidence="1 2">
    <name type="scientific">Anaerocolumna aminovalerica</name>
    <dbReference type="NCBI Taxonomy" id="1527"/>
    <lineage>
        <taxon>Bacteria</taxon>
        <taxon>Bacillati</taxon>
        <taxon>Bacillota</taxon>
        <taxon>Clostridia</taxon>
        <taxon>Lachnospirales</taxon>
        <taxon>Lachnospiraceae</taxon>
        <taxon>Anaerocolumna</taxon>
    </lineage>
</organism>
<evidence type="ECO:0000313" key="2">
    <source>
        <dbReference type="Proteomes" id="UP000198806"/>
    </source>
</evidence>
<dbReference type="AlphaFoldDB" id="A0A1I5BIL4"/>
<dbReference type="Proteomes" id="UP000198806">
    <property type="component" value="Unassembled WGS sequence"/>
</dbReference>